<dbReference type="VEuPathDB" id="FungiDB:AeMF1_001054"/>
<sequence>MSTLNEMPVEPPVLPASTFRKPPPSPSRTNLNYHLKFTCVDHKKAISSIEFAPTGHVLASASPDKTVKLWDASSGALKSTLEGHEQGISDVSWCSNSRYIASGSDDRTIKTWDVEQECTVATLRGHSNVVFSVNFNPQGTLIASSSFDDSVRLWDFRTGRIARMIPAHSDPVTAASFNRDGTLLVSSSYDGLCRIWDVASGQCLNTLTLSNELSADSIVPVSFAKFTPNGKFVLVSTLDGKLRLWDYVRSRVLKTYSGHVNSSFCIFSAFSVVGDKPQIVSGSEDGTVVLWDVQTQEQVQVIQAHSDAVLAVATNPKLSLLATGALEKDKTIKVWQA</sequence>
<keyword evidence="7" id="KW-1185">Reference proteome</keyword>
<dbReference type="InterPro" id="IPR015943">
    <property type="entry name" value="WD40/YVTN_repeat-like_dom_sf"/>
</dbReference>
<evidence type="ECO:0000256" key="4">
    <source>
        <dbReference type="SAM" id="MobiDB-lite"/>
    </source>
</evidence>
<dbReference type="AlphaFoldDB" id="A0A6G0WX47"/>
<dbReference type="InterPro" id="IPR001680">
    <property type="entry name" value="WD40_rpt"/>
</dbReference>
<dbReference type="InterPro" id="IPR036322">
    <property type="entry name" value="WD40_repeat_dom_sf"/>
</dbReference>
<dbReference type="SMART" id="SM00320">
    <property type="entry name" value="WD40"/>
    <property type="match status" value="7"/>
</dbReference>
<name>A0A6G0WX47_9STRA</name>
<keyword evidence="2" id="KW-0677">Repeat</keyword>
<dbReference type="PROSITE" id="PS50294">
    <property type="entry name" value="WD_REPEATS_REGION"/>
    <property type="match status" value="4"/>
</dbReference>
<feature type="repeat" description="WD" evidence="3">
    <location>
        <begin position="165"/>
        <end position="206"/>
    </location>
</feature>
<proteinExistence type="predicted"/>
<dbReference type="EMBL" id="VJMJ01000137">
    <property type="protein sequence ID" value="KAF0732068.1"/>
    <property type="molecule type" value="Genomic_DNA"/>
</dbReference>
<keyword evidence="1 3" id="KW-0853">WD repeat</keyword>
<dbReference type="Proteomes" id="UP000481153">
    <property type="component" value="Unassembled WGS sequence"/>
</dbReference>
<dbReference type="PROSITE" id="PS50082">
    <property type="entry name" value="WD_REPEATS_2"/>
    <property type="match status" value="6"/>
</dbReference>
<dbReference type="InterPro" id="IPR020472">
    <property type="entry name" value="WD40_PAC1"/>
</dbReference>
<feature type="repeat" description="WD" evidence="3">
    <location>
        <begin position="81"/>
        <end position="122"/>
    </location>
</feature>
<feature type="repeat" description="WD" evidence="3">
    <location>
        <begin position="221"/>
        <end position="255"/>
    </location>
</feature>
<dbReference type="PROSITE" id="PS00678">
    <property type="entry name" value="WD_REPEATS_1"/>
    <property type="match status" value="5"/>
</dbReference>
<feature type="repeat" description="WD" evidence="3">
    <location>
        <begin position="123"/>
        <end position="164"/>
    </location>
</feature>
<protein>
    <recommendedName>
        <fullName evidence="5">WDR5-like beta-propeller domain-containing protein</fullName>
    </recommendedName>
</protein>
<evidence type="ECO:0000259" key="5">
    <source>
        <dbReference type="Pfam" id="PF25175"/>
    </source>
</evidence>
<dbReference type="PRINTS" id="PR00320">
    <property type="entry name" value="GPROTEINBRPT"/>
</dbReference>
<dbReference type="SUPFAM" id="SSF50978">
    <property type="entry name" value="WD40 repeat-like"/>
    <property type="match status" value="1"/>
</dbReference>
<dbReference type="Pfam" id="PF25175">
    <property type="entry name" value="Beta-prop_WDR5"/>
    <property type="match status" value="1"/>
</dbReference>
<evidence type="ECO:0000256" key="1">
    <source>
        <dbReference type="ARBA" id="ARBA00022574"/>
    </source>
</evidence>
<dbReference type="Gene3D" id="2.130.10.10">
    <property type="entry name" value="YVTN repeat-like/Quinoprotein amine dehydrogenase"/>
    <property type="match status" value="1"/>
</dbReference>
<dbReference type="PANTHER" id="PTHR22847">
    <property type="entry name" value="WD40 REPEAT PROTEIN"/>
    <property type="match status" value="1"/>
</dbReference>
<evidence type="ECO:0000313" key="7">
    <source>
        <dbReference type="Proteomes" id="UP000481153"/>
    </source>
</evidence>
<evidence type="ECO:0000256" key="3">
    <source>
        <dbReference type="PROSITE-ProRule" id="PRU00221"/>
    </source>
</evidence>
<dbReference type="PANTHER" id="PTHR22847:SF637">
    <property type="entry name" value="WD REPEAT DOMAIN 5B"/>
    <property type="match status" value="1"/>
</dbReference>
<reference evidence="6 7" key="1">
    <citation type="submission" date="2019-07" db="EMBL/GenBank/DDBJ databases">
        <title>Genomics analysis of Aphanomyces spp. identifies a new class of oomycete effector associated with host adaptation.</title>
        <authorList>
            <person name="Gaulin E."/>
        </authorList>
    </citation>
    <scope>NUCLEOTIDE SEQUENCE [LARGE SCALE GENOMIC DNA]</scope>
    <source>
        <strain evidence="6 7">ATCC 201684</strain>
    </source>
</reference>
<organism evidence="6 7">
    <name type="scientific">Aphanomyces euteiches</name>
    <dbReference type="NCBI Taxonomy" id="100861"/>
    <lineage>
        <taxon>Eukaryota</taxon>
        <taxon>Sar</taxon>
        <taxon>Stramenopiles</taxon>
        <taxon>Oomycota</taxon>
        <taxon>Saprolegniomycetes</taxon>
        <taxon>Saprolegniales</taxon>
        <taxon>Verrucalvaceae</taxon>
        <taxon>Aphanomyces</taxon>
    </lineage>
</organism>
<feature type="repeat" description="WD" evidence="3">
    <location>
        <begin position="279"/>
        <end position="301"/>
    </location>
</feature>
<dbReference type="GO" id="GO:0042393">
    <property type="term" value="F:histone binding"/>
    <property type="evidence" value="ECO:0007669"/>
    <property type="project" value="TreeGrafter"/>
</dbReference>
<dbReference type="InterPro" id="IPR059122">
    <property type="entry name" value="Beta-prop_WDR5-like"/>
</dbReference>
<accession>A0A6G0WX47</accession>
<dbReference type="InterPro" id="IPR019775">
    <property type="entry name" value="WD40_repeat_CS"/>
</dbReference>
<feature type="domain" description="WDR5-like beta-propeller" evidence="5">
    <location>
        <begin position="41"/>
        <end position="336"/>
    </location>
</feature>
<evidence type="ECO:0000313" key="6">
    <source>
        <dbReference type="EMBL" id="KAF0732068.1"/>
    </source>
</evidence>
<dbReference type="FunFam" id="2.130.10.10:FF:000228">
    <property type="entry name" value="COMPASS-like H3K4 histone methylase component WDR5A"/>
    <property type="match status" value="1"/>
</dbReference>
<dbReference type="GO" id="GO:0048188">
    <property type="term" value="C:Set1C/COMPASS complex"/>
    <property type="evidence" value="ECO:0007669"/>
    <property type="project" value="TreeGrafter"/>
</dbReference>
<comment type="caution">
    <text evidence="6">The sequence shown here is derived from an EMBL/GenBank/DDBJ whole genome shotgun (WGS) entry which is preliminary data.</text>
</comment>
<feature type="repeat" description="WD" evidence="3">
    <location>
        <begin position="39"/>
        <end position="80"/>
    </location>
</feature>
<gene>
    <name evidence="6" type="ORF">Ae201684_010721</name>
</gene>
<dbReference type="CDD" id="cd00200">
    <property type="entry name" value="WD40"/>
    <property type="match status" value="1"/>
</dbReference>
<feature type="region of interest" description="Disordered" evidence="4">
    <location>
        <begin position="1"/>
        <end position="26"/>
    </location>
</feature>
<evidence type="ECO:0000256" key="2">
    <source>
        <dbReference type="ARBA" id="ARBA00022737"/>
    </source>
</evidence>